<accession>A0AAN9JT16</accession>
<name>A0AAN9JT16_CLITE</name>
<keyword evidence="2" id="KW-1185">Reference proteome</keyword>
<protein>
    <recommendedName>
        <fullName evidence="3">Wall-associated receptor kinase galacturonan-binding domain-containing protein</fullName>
    </recommendedName>
</protein>
<sequence length="229" mass="25525">MSYHECYADKWFEIECRNTSGYQIPYLKSKDVGGVINLEGGPFVYSQDYNKFVAVGCNNIAFLQSNGSEVSGCVSICDDNEVDIENMNLDNIECHGKYCCETSLPSYLFEFNATIEGLGGNDRCGYALIVKNSHDLYPYQYQYRNGYYGYDYLDVGGDIKHLNNVEAVLEWEILNNSTLKPPASSHCYPTNITSSQHRSSSGYQCYCLDGFGGNPYIDGGCIAAGMIQL</sequence>
<dbReference type="AlphaFoldDB" id="A0AAN9JT16"/>
<comment type="caution">
    <text evidence="1">The sequence shown here is derived from an EMBL/GenBank/DDBJ whole genome shotgun (WGS) entry which is preliminary data.</text>
</comment>
<evidence type="ECO:0000313" key="1">
    <source>
        <dbReference type="EMBL" id="KAK7303598.1"/>
    </source>
</evidence>
<dbReference type="PANTHER" id="PTHR33491">
    <property type="entry name" value="OSJNBA0016N04.9 PROTEIN"/>
    <property type="match status" value="1"/>
</dbReference>
<evidence type="ECO:0000313" key="2">
    <source>
        <dbReference type="Proteomes" id="UP001359559"/>
    </source>
</evidence>
<evidence type="ECO:0008006" key="3">
    <source>
        <dbReference type="Google" id="ProtNLM"/>
    </source>
</evidence>
<gene>
    <name evidence="1" type="ORF">RJT34_14508</name>
</gene>
<dbReference type="Proteomes" id="UP001359559">
    <property type="component" value="Unassembled WGS sequence"/>
</dbReference>
<dbReference type="EMBL" id="JAYKXN010000003">
    <property type="protein sequence ID" value="KAK7303598.1"/>
    <property type="molecule type" value="Genomic_DNA"/>
</dbReference>
<reference evidence="1 2" key="1">
    <citation type="submission" date="2024-01" db="EMBL/GenBank/DDBJ databases">
        <title>The genomes of 5 underutilized Papilionoideae crops provide insights into root nodulation and disease resistance.</title>
        <authorList>
            <person name="Yuan L."/>
        </authorList>
    </citation>
    <scope>NUCLEOTIDE SEQUENCE [LARGE SCALE GENOMIC DNA]</scope>
    <source>
        <strain evidence="1">LY-2023</strain>
        <tissue evidence="1">Leaf</tissue>
    </source>
</reference>
<proteinExistence type="predicted"/>
<organism evidence="1 2">
    <name type="scientific">Clitoria ternatea</name>
    <name type="common">Butterfly pea</name>
    <dbReference type="NCBI Taxonomy" id="43366"/>
    <lineage>
        <taxon>Eukaryota</taxon>
        <taxon>Viridiplantae</taxon>
        <taxon>Streptophyta</taxon>
        <taxon>Embryophyta</taxon>
        <taxon>Tracheophyta</taxon>
        <taxon>Spermatophyta</taxon>
        <taxon>Magnoliopsida</taxon>
        <taxon>eudicotyledons</taxon>
        <taxon>Gunneridae</taxon>
        <taxon>Pentapetalae</taxon>
        <taxon>rosids</taxon>
        <taxon>fabids</taxon>
        <taxon>Fabales</taxon>
        <taxon>Fabaceae</taxon>
        <taxon>Papilionoideae</taxon>
        <taxon>50 kb inversion clade</taxon>
        <taxon>NPAAA clade</taxon>
        <taxon>indigoferoid/millettioid clade</taxon>
        <taxon>Phaseoleae</taxon>
        <taxon>Clitoria</taxon>
    </lineage>
</organism>